<dbReference type="GO" id="GO:0008168">
    <property type="term" value="F:methyltransferase activity"/>
    <property type="evidence" value="ECO:0007669"/>
    <property type="project" value="InterPro"/>
</dbReference>
<evidence type="ECO:0000256" key="4">
    <source>
        <dbReference type="ARBA" id="ARBA00023004"/>
    </source>
</evidence>
<comment type="function">
    <text evidence="7">Mitochondrial ribosome (mitoribosome) assembly factor. Binds at the interface of the head and body domains of the mitochondrial small ribosomal subunit (mt-SSU), occluding the mRNA channel and preventing compaction of the head domain towards the body. Probable inactive methyltransferase: retains the characteristic folding and ability to bind S-adenosyl-L-methionine, but it probably lost its methyltransferase activity.</text>
</comment>
<dbReference type="GO" id="GO:0046872">
    <property type="term" value="F:metal ion binding"/>
    <property type="evidence" value="ECO:0007669"/>
    <property type="project" value="UniProtKB-KW"/>
</dbReference>
<evidence type="ECO:0000256" key="6">
    <source>
        <dbReference type="ARBA" id="ARBA00023128"/>
    </source>
</evidence>
<comment type="caution">
    <text evidence="9">The sequence shown here is derived from an EMBL/GenBank/DDBJ whole genome shotgun (WGS) entry which is preliminary data.</text>
</comment>
<feature type="compositionally biased region" description="Basic and acidic residues" evidence="8">
    <location>
        <begin position="576"/>
        <end position="586"/>
    </location>
</feature>
<evidence type="ECO:0000256" key="8">
    <source>
        <dbReference type="SAM" id="MobiDB-lite"/>
    </source>
</evidence>
<reference evidence="9" key="1">
    <citation type="submission" date="2023-06" db="EMBL/GenBank/DDBJ databases">
        <title>Genome-scale phylogeny and comparative genomics of the fungal order Sordariales.</title>
        <authorList>
            <consortium name="Lawrence Berkeley National Laboratory"/>
            <person name="Hensen N."/>
            <person name="Bonometti L."/>
            <person name="Westerberg I."/>
            <person name="Brannstrom I.O."/>
            <person name="Guillou S."/>
            <person name="Cros-Aarteil S."/>
            <person name="Calhoun S."/>
            <person name="Haridas S."/>
            <person name="Kuo A."/>
            <person name="Mondo S."/>
            <person name="Pangilinan J."/>
            <person name="Riley R."/>
            <person name="Labutti K."/>
            <person name="Andreopoulos B."/>
            <person name="Lipzen A."/>
            <person name="Chen C."/>
            <person name="Yanf M."/>
            <person name="Daum C."/>
            <person name="Ng V."/>
            <person name="Clum A."/>
            <person name="Steindorff A."/>
            <person name="Ohm R."/>
            <person name="Martin F."/>
            <person name="Silar P."/>
            <person name="Natvig D."/>
            <person name="Lalanne C."/>
            <person name="Gautier V."/>
            <person name="Ament-Velasquez S.L."/>
            <person name="Kruys A."/>
            <person name="Hutchinson M.I."/>
            <person name="Powell A.J."/>
            <person name="Barry K."/>
            <person name="Miller A.N."/>
            <person name="Grigoriev I.V."/>
            <person name="Debuchy R."/>
            <person name="Gladieux P."/>
            <person name="Thoren M.H."/>
            <person name="Johannesson H."/>
        </authorList>
    </citation>
    <scope>NUCLEOTIDE SEQUENCE</scope>
    <source>
        <strain evidence="9">SMH4607-1</strain>
    </source>
</reference>
<dbReference type="InterPro" id="IPR015324">
    <property type="entry name" value="Ribosomal_Rsm22-like"/>
</dbReference>
<keyword evidence="6" id="KW-0496">Mitochondrion</keyword>
<keyword evidence="10" id="KW-1185">Reference proteome</keyword>
<evidence type="ECO:0000313" key="9">
    <source>
        <dbReference type="EMBL" id="KAK0730076.1"/>
    </source>
</evidence>
<dbReference type="PANTHER" id="PTHR13184:SF5">
    <property type="entry name" value="METHYLTRANSFERASE-LIKE PROTEIN 17, MITOCHONDRIAL"/>
    <property type="match status" value="1"/>
</dbReference>
<sequence length="851" mass="94894">MISAAKLQNRCPGCRAQLLGFYDALLLPTSRAGPGPFSRPNSRSMSALSRARPLRPSSVRQFSTTRPAFQEPTEETPTPGAPNPEAKPSIEDPETIVRQARQTFGQTLPPNYLSEEEYNLYVRLFGPPLRETKPEDVGLPYHGESVGDDDTPSHALLRETEAGELEEVEYAIENSTAVEQGESEVLESLDGVEGVVPLSDTQINYLNVTANNRREYHALRKLQRDFEAASYQAVERAENIEGEEVIKEEEEPREEEEIDEDVYEPDARFAAEEEAGDYKTHPYTVMGEYGPNPSTVYLPRKHFVEPISELLRRTDTAHIREAAERVFGGAGLPHSVATSGSKRNLPQKGIALVPGQGRMSEIDSDAYIATVLPGIYASVHSTLVETRKRLGKDWIRGLLTRDDGKGPRVLDVGAGGAGLLAWHEIQQAEWEVLRGNKEVKGTPPVGKKTVIVGPDSLRHRISRFLQNTTFLPRLPDYLHSVEGAERLLDSNNKPVPRKNFDIIIASHLLLPLDKPHKRKAIIDNLWAMLSPEGGVLIIMEKGHPRGFEAVADVRMRILDEFIIPPTEEPASTEIKAPSEHTRKRDPGMIVAPCTNHTKCPMYLTPGLSPGRKDFCHFSQRFIRPPFLQQVLGESHRNHEDVKFSYLVVRRGAPPQGPVIPVPLHHGKAASDRAFAGYEDMEAGKPPNPMSLPRNILPPLKRHGHVQLDLCTPAGAIERWVVPRSFSRQAYHDARKAQWGDLWALGAKTRTHRNIRLGKAGQDGAVITNPKDRGVRAQEQALGRKKAKIIELNVDSRHGLVGAHETGTKGRIERRTKGGKKMRIKDLLEEAGIEKFQREEEAEDREYLRGGR</sequence>
<name>A0AA40B9H5_9PEZI</name>
<evidence type="ECO:0000256" key="3">
    <source>
        <dbReference type="ARBA" id="ARBA00022946"/>
    </source>
</evidence>
<evidence type="ECO:0000256" key="1">
    <source>
        <dbReference type="ARBA" id="ARBA00004173"/>
    </source>
</evidence>
<keyword evidence="2" id="KW-0479">Metal-binding</keyword>
<dbReference type="GO" id="GO:0006412">
    <property type="term" value="P:translation"/>
    <property type="evidence" value="ECO:0007669"/>
    <property type="project" value="InterPro"/>
</dbReference>
<proteinExistence type="predicted"/>
<dbReference type="InterPro" id="IPR029063">
    <property type="entry name" value="SAM-dependent_MTases_sf"/>
</dbReference>
<dbReference type="GO" id="GO:0003735">
    <property type="term" value="F:structural constituent of ribosome"/>
    <property type="evidence" value="ECO:0007669"/>
    <property type="project" value="TreeGrafter"/>
</dbReference>
<gene>
    <name evidence="9" type="ORF">B0H67DRAFT_22949</name>
</gene>
<evidence type="ECO:0000256" key="2">
    <source>
        <dbReference type="ARBA" id="ARBA00022723"/>
    </source>
</evidence>
<evidence type="ECO:0000256" key="5">
    <source>
        <dbReference type="ARBA" id="ARBA00023014"/>
    </source>
</evidence>
<accession>A0AA40B9H5</accession>
<dbReference type="Gene3D" id="3.40.50.150">
    <property type="entry name" value="Vaccinia Virus protein VP39"/>
    <property type="match status" value="1"/>
</dbReference>
<feature type="compositionally biased region" description="Polar residues" evidence="8">
    <location>
        <begin position="58"/>
        <end position="67"/>
    </location>
</feature>
<dbReference type="InterPro" id="IPR052571">
    <property type="entry name" value="Mt_RNA_Methyltransferase"/>
</dbReference>
<organism evidence="9 10">
    <name type="scientific">Lasiosphaeris hirsuta</name>
    <dbReference type="NCBI Taxonomy" id="260670"/>
    <lineage>
        <taxon>Eukaryota</taxon>
        <taxon>Fungi</taxon>
        <taxon>Dikarya</taxon>
        <taxon>Ascomycota</taxon>
        <taxon>Pezizomycotina</taxon>
        <taxon>Sordariomycetes</taxon>
        <taxon>Sordariomycetidae</taxon>
        <taxon>Sordariales</taxon>
        <taxon>Lasiosphaeriaceae</taxon>
        <taxon>Lasiosphaeris</taxon>
    </lineage>
</organism>
<dbReference type="Proteomes" id="UP001172102">
    <property type="component" value="Unassembled WGS sequence"/>
</dbReference>
<dbReference type="AlphaFoldDB" id="A0AA40B9H5"/>
<dbReference type="Pfam" id="PF09243">
    <property type="entry name" value="Rsm22"/>
    <property type="match status" value="1"/>
</dbReference>
<keyword evidence="4" id="KW-0408">Iron</keyword>
<dbReference type="SUPFAM" id="SSF53335">
    <property type="entry name" value="S-adenosyl-L-methionine-dependent methyltransferases"/>
    <property type="match status" value="1"/>
</dbReference>
<keyword evidence="3" id="KW-0809">Transit peptide</keyword>
<dbReference type="GO" id="GO:0005763">
    <property type="term" value="C:mitochondrial small ribosomal subunit"/>
    <property type="evidence" value="ECO:0007669"/>
    <property type="project" value="TreeGrafter"/>
</dbReference>
<evidence type="ECO:0000256" key="7">
    <source>
        <dbReference type="ARBA" id="ARBA00045681"/>
    </source>
</evidence>
<feature type="region of interest" description="Disordered" evidence="8">
    <location>
        <begin position="570"/>
        <end position="589"/>
    </location>
</feature>
<protein>
    <submittedName>
        <fullName evidence="9">Mitochondrial small ribosomal subunit Rsm22-domain-containing protein</fullName>
    </submittedName>
</protein>
<dbReference type="PANTHER" id="PTHR13184">
    <property type="entry name" value="37S RIBOSOMAL PROTEIN S22"/>
    <property type="match status" value="1"/>
</dbReference>
<evidence type="ECO:0000313" key="10">
    <source>
        <dbReference type="Proteomes" id="UP001172102"/>
    </source>
</evidence>
<keyword evidence="5" id="KW-0411">Iron-sulfur</keyword>
<comment type="subcellular location">
    <subcellularLocation>
        <location evidence="1">Mitochondrion</location>
    </subcellularLocation>
</comment>
<dbReference type="GO" id="GO:0051536">
    <property type="term" value="F:iron-sulfur cluster binding"/>
    <property type="evidence" value="ECO:0007669"/>
    <property type="project" value="UniProtKB-KW"/>
</dbReference>
<dbReference type="EMBL" id="JAUKUA010000001">
    <property type="protein sequence ID" value="KAK0730076.1"/>
    <property type="molecule type" value="Genomic_DNA"/>
</dbReference>
<feature type="region of interest" description="Disordered" evidence="8">
    <location>
        <begin position="32"/>
        <end position="90"/>
    </location>
</feature>